<accession>A0A0H2ML19</accession>
<dbReference type="Pfam" id="PF00034">
    <property type="entry name" value="Cytochrom_C"/>
    <property type="match status" value="2"/>
</dbReference>
<dbReference type="PATRIC" id="fig|34073.19.peg.1581"/>
<feature type="binding site" description="axial binding residue" evidence="5">
    <location>
        <position position="341"/>
    </location>
    <ligand>
        <name>heme c</name>
        <dbReference type="ChEBI" id="CHEBI:61717"/>
        <label>3</label>
    </ligand>
    <ligandPart>
        <name>Fe</name>
        <dbReference type="ChEBI" id="CHEBI:18248"/>
    </ligandPart>
</feature>
<evidence type="ECO:0000259" key="6">
    <source>
        <dbReference type="PROSITE" id="PS51007"/>
    </source>
</evidence>
<evidence type="ECO:0000256" key="3">
    <source>
        <dbReference type="ARBA" id="ARBA00023004"/>
    </source>
</evidence>
<dbReference type="GO" id="GO:0016614">
    <property type="term" value="F:oxidoreductase activity, acting on CH-OH group of donors"/>
    <property type="evidence" value="ECO:0007669"/>
    <property type="project" value="InterPro"/>
</dbReference>
<feature type="binding site" description="covalent" evidence="4">
    <location>
        <position position="210"/>
    </location>
    <ligand>
        <name>heme c</name>
        <dbReference type="ChEBI" id="CHEBI:61717"/>
        <label>2</label>
    </ligand>
</feature>
<evidence type="ECO:0000256" key="5">
    <source>
        <dbReference type="PIRSR" id="PIRSR000018-51"/>
    </source>
</evidence>
<reference evidence="7 8" key="1">
    <citation type="submission" date="2015-03" db="EMBL/GenBank/DDBJ databases">
        <title>Genome sequence of Variovorax paradoxus TBEA6.</title>
        <authorList>
            <person name="Poehlein A."/>
            <person name="Schuldes J."/>
            <person name="Wuebbeler J.H."/>
            <person name="Hiessl S."/>
            <person name="Steinbuechel A."/>
            <person name="Daniel R."/>
        </authorList>
    </citation>
    <scope>NUCLEOTIDE SEQUENCE [LARGE SCALE GENOMIC DNA]</scope>
    <source>
        <strain evidence="7 8">TBEA6</strain>
    </source>
</reference>
<dbReference type="Pfam" id="PF13442">
    <property type="entry name" value="Cytochrome_CBB3"/>
    <property type="match status" value="1"/>
</dbReference>
<feature type="binding site" description="covalent" evidence="4">
    <location>
        <position position="340"/>
    </location>
    <ligand>
        <name>heme c</name>
        <dbReference type="ChEBI" id="CHEBI:61717"/>
        <label>3</label>
    </ligand>
</feature>
<evidence type="ECO:0000313" key="8">
    <source>
        <dbReference type="Proteomes" id="UP000035170"/>
    </source>
</evidence>
<dbReference type="InterPro" id="IPR014353">
    <property type="entry name" value="Membr-bd_ADH_cyt_c"/>
</dbReference>
<name>A0A0H2ML19_VARPD</name>
<dbReference type="PANTHER" id="PTHR35008">
    <property type="entry name" value="BLL4482 PROTEIN-RELATED"/>
    <property type="match status" value="1"/>
</dbReference>
<dbReference type="PIRSF" id="PIRSF000018">
    <property type="entry name" value="Mb_ADH_cyt_c"/>
    <property type="match status" value="1"/>
</dbReference>
<comment type="cofactor">
    <cofactor evidence="4">
        <name>heme c</name>
        <dbReference type="ChEBI" id="CHEBI:61717"/>
    </cofactor>
    <text evidence="4">Binds 3 heme c groups covalently per subunit.</text>
</comment>
<feature type="binding site" description="covalent" evidence="4">
    <location>
        <position position="64"/>
    </location>
    <ligand>
        <name>heme c</name>
        <dbReference type="ChEBI" id="CHEBI:61717"/>
        <label>1</label>
    </ligand>
</feature>
<dbReference type="PROSITE" id="PS51007">
    <property type="entry name" value="CYTC"/>
    <property type="match status" value="3"/>
</dbReference>
<dbReference type="PANTHER" id="PTHR35008:SF4">
    <property type="entry name" value="BLL4482 PROTEIN"/>
    <property type="match status" value="1"/>
</dbReference>
<dbReference type="GO" id="GO:0005506">
    <property type="term" value="F:iron ion binding"/>
    <property type="evidence" value="ECO:0007669"/>
    <property type="project" value="InterPro"/>
</dbReference>
<feature type="binding site" description="covalent" evidence="4">
    <location>
        <position position="207"/>
    </location>
    <ligand>
        <name>heme c</name>
        <dbReference type="ChEBI" id="CHEBI:61717"/>
        <label>2</label>
    </ligand>
</feature>
<dbReference type="EMBL" id="JZWI01000007">
    <property type="protein sequence ID" value="KLN57470.1"/>
    <property type="molecule type" value="Genomic_DNA"/>
</dbReference>
<gene>
    <name evidence="7" type="primary">adhB</name>
    <name evidence="7" type="ORF">VPARA_15500</name>
</gene>
<dbReference type="InterPro" id="IPR036909">
    <property type="entry name" value="Cyt_c-like_dom_sf"/>
</dbReference>
<dbReference type="SUPFAM" id="SSF46626">
    <property type="entry name" value="Cytochrome c"/>
    <property type="match status" value="3"/>
</dbReference>
<comment type="caution">
    <text evidence="7">The sequence shown here is derived from an EMBL/GenBank/DDBJ whole genome shotgun (WGS) entry which is preliminary data.</text>
</comment>
<dbReference type="GO" id="GO:0009055">
    <property type="term" value="F:electron transfer activity"/>
    <property type="evidence" value="ECO:0007669"/>
    <property type="project" value="InterPro"/>
</dbReference>
<dbReference type="RefSeq" id="WP_047783987.1">
    <property type="nucleotide sequence ID" value="NZ_JZWI01000007.1"/>
</dbReference>
<dbReference type="Gene3D" id="1.10.760.10">
    <property type="entry name" value="Cytochrome c-like domain"/>
    <property type="match status" value="3"/>
</dbReference>
<feature type="domain" description="Cytochrome c" evidence="6">
    <location>
        <begin position="192"/>
        <end position="302"/>
    </location>
</feature>
<protein>
    <submittedName>
        <fullName evidence="7">Alcohol dehydrogenase cytochrome c subunit</fullName>
    </submittedName>
</protein>
<evidence type="ECO:0000256" key="1">
    <source>
        <dbReference type="ARBA" id="ARBA00022617"/>
    </source>
</evidence>
<organism evidence="7 8">
    <name type="scientific">Variovorax paradoxus</name>
    <dbReference type="NCBI Taxonomy" id="34073"/>
    <lineage>
        <taxon>Bacteria</taxon>
        <taxon>Pseudomonadati</taxon>
        <taxon>Pseudomonadota</taxon>
        <taxon>Betaproteobacteria</taxon>
        <taxon>Burkholderiales</taxon>
        <taxon>Comamonadaceae</taxon>
        <taxon>Variovorax</taxon>
    </lineage>
</organism>
<feature type="domain" description="Cytochrome c" evidence="6">
    <location>
        <begin position="324"/>
        <end position="414"/>
    </location>
</feature>
<sequence>MKMRHLGWALLVLVLLLGAAAGGIVALNLRGEDPLPEQAEAFDATPQLIERGRYLALAGNCAGCHTTRGGQPYAGGLPIETPFGTVYSSNLTPDAQNGIGSWSSAHFWRAMHNGRSKDGRLLYPAFPYPNFTQVTREDSDAIYAYLRSVPSAPVPNQAHRLRFPYDTQAALAVWRALSFKPEAFVANAGKPAEWNRGAYLVGGLGHCIACHGSRDSLGATQAKLGLSGGLIAVENWYAPSLADPHQAGVADWPAADVVALLKNGVAPRGSVMGPMADVVFRSTQYLSEADLTAMASYLKDLPGVPAQAAAPARAAATSTRRDAGTMARGARIYDQQCAYCHGDQGQGVPGAFPPLAGNRAVNMAQTTNLIQVIAHGGYLPSTAGNPRPYGMPPFGQTLDAGDVAAVLTFIRGSWGNDSAPVTQLDTMRR</sequence>
<feature type="binding site" description="covalent" evidence="4">
    <location>
        <position position="61"/>
    </location>
    <ligand>
        <name>heme c</name>
        <dbReference type="ChEBI" id="CHEBI:61717"/>
        <label>1</label>
    </ligand>
</feature>
<keyword evidence="3 5" id="KW-0408">Iron</keyword>
<dbReference type="GO" id="GO:0020037">
    <property type="term" value="F:heme binding"/>
    <property type="evidence" value="ECO:0007669"/>
    <property type="project" value="InterPro"/>
</dbReference>
<dbReference type="GO" id="GO:0016020">
    <property type="term" value="C:membrane"/>
    <property type="evidence" value="ECO:0007669"/>
    <property type="project" value="InterPro"/>
</dbReference>
<dbReference type="Proteomes" id="UP000035170">
    <property type="component" value="Unassembled WGS sequence"/>
</dbReference>
<dbReference type="InterPro" id="IPR051459">
    <property type="entry name" value="Cytochrome_c-type_DH"/>
</dbReference>
<keyword evidence="2 5" id="KW-0479">Metal-binding</keyword>
<feature type="binding site" description="axial binding residue" evidence="5">
    <location>
        <position position="211"/>
    </location>
    <ligand>
        <name>heme c</name>
        <dbReference type="ChEBI" id="CHEBI:61717"/>
        <label>2</label>
    </ligand>
    <ligandPart>
        <name>Fe</name>
        <dbReference type="ChEBI" id="CHEBI:18248"/>
    </ligandPart>
</feature>
<evidence type="ECO:0000256" key="4">
    <source>
        <dbReference type="PIRSR" id="PIRSR000018-50"/>
    </source>
</evidence>
<keyword evidence="1 4" id="KW-0349">Heme</keyword>
<dbReference type="AlphaFoldDB" id="A0A0H2ML19"/>
<evidence type="ECO:0000256" key="2">
    <source>
        <dbReference type="ARBA" id="ARBA00022723"/>
    </source>
</evidence>
<feature type="binding site" description="covalent" evidence="4">
    <location>
        <position position="337"/>
    </location>
    <ligand>
        <name>heme c</name>
        <dbReference type="ChEBI" id="CHEBI:61717"/>
        <label>3</label>
    </ligand>
</feature>
<keyword evidence="8" id="KW-1185">Reference proteome</keyword>
<proteinExistence type="predicted"/>
<feature type="binding site" description="axial binding residue" evidence="5">
    <location>
        <position position="65"/>
    </location>
    <ligand>
        <name>heme c</name>
        <dbReference type="ChEBI" id="CHEBI:61717"/>
        <label>1</label>
    </ligand>
    <ligandPart>
        <name>Fe</name>
        <dbReference type="ChEBI" id="CHEBI:18248"/>
    </ligandPart>
</feature>
<dbReference type="InterPro" id="IPR009056">
    <property type="entry name" value="Cyt_c-like_dom"/>
</dbReference>
<feature type="domain" description="Cytochrome c" evidence="6">
    <location>
        <begin position="47"/>
        <end position="150"/>
    </location>
</feature>
<evidence type="ECO:0000313" key="7">
    <source>
        <dbReference type="EMBL" id="KLN57470.1"/>
    </source>
</evidence>